<evidence type="ECO:0000313" key="5">
    <source>
        <dbReference type="EMBL" id="ACL58167.1"/>
    </source>
</evidence>
<dbReference type="PANTHER" id="PTHR46847">
    <property type="entry name" value="D-ALLOSE-BINDING PERIPLASMIC PROTEIN-RELATED"/>
    <property type="match status" value="1"/>
</dbReference>
<keyword evidence="3" id="KW-0732">Signal</keyword>
<proteinExistence type="inferred from homology"/>
<gene>
    <name evidence="5" type="ordered locus">Mnod_3243</name>
</gene>
<evidence type="ECO:0000256" key="3">
    <source>
        <dbReference type="ARBA" id="ARBA00022729"/>
    </source>
</evidence>
<dbReference type="InterPro" id="IPR025997">
    <property type="entry name" value="SBP_2_dom"/>
</dbReference>
<dbReference type="HOGENOM" id="CLU_053104_0_0_5"/>
<name>B8IKX9_METNO</name>
<dbReference type="InterPro" id="IPR028082">
    <property type="entry name" value="Peripla_BP_I"/>
</dbReference>
<evidence type="ECO:0000256" key="2">
    <source>
        <dbReference type="ARBA" id="ARBA00007639"/>
    </source>
</evidence>
<comment type="subcellular location">
    <subcellularLocation>
        <location evidence="1">Cell envelope</location>
    </subcellularLocation>
</comment>
<protein>
    <submittedName>
        <fullName evidence="5">Periplasmic binding protein/LacI transcriptional regulator</fullName>
    </submittedName>
</protein>
<dbReference type="eggNOG" id="COG1879">
    <property type="taxonomic scope" value="Bacteria"/>
</dbReference>
<dbReference type="STRING" id="460265.Mnod_3243"/>
<evidence type="ECO:0000313" key="6">
    <source>
        <dbReference type="Proteomes" id="UP000008207"/>
    </source>
</evidence>
<dbReference type="GO" id="GO:0030246">
    <property type="term" value="F:carbohydrate binding"/>
    <property type="evidence" value="ECO:0007669"/>
    <property type="project" value="UniProtKB-ARBA"/>
</dbReference>
<evidence type="ECO:0000256" key="1">
    <source>
        <dbReference type="ARBA" id="ARBA00004196"/>
    </source>
</evidence>
<dbReference type="SUPFAM" id="SSF53822">
    <property type="entry name" value="Periplasmic binding protein-like I"/>
    <property type="match status" value="1"/>
</dbReference>
<accession>B8IKX9</accession>
<feature type="domain" description="Periplasmic binding protein" evidence="4">
    <location>
        <begin position="66"/>
        <end position="317"/>
    </location>
</feature>
<sequence>MACAISRLLPPIALALVAVVGLRASVHGAEREVLAWPPPYDYSGTPATISFKPIAKAERQWRICASYPHLKDAYWISVNYGMVAQATAAGVRLTVVDAGGYPNVKRQREQIETCSHNADALIVGAVSYDGLSEVVRAIAARIPVIAAVNDMEDAGLAAKVGISWTEMGRIVGAYLASRHPTGGAAAKVAWFPGPSAAGWVKFIDAGFRAGLAGSAATISIVKWGDTGFDIQSRLVEETLESGPPVDYIVGSAVTADAAVSVLRERRPDTSIKIFADYFTHGTYRAIKRGRLIAAPTDSPVLQGRLAIDQAIRALEQKLEHRHVGPSILLVYKSNVDRLDLDDSLAPGWFEPRFEVP</sequence>
<evidence type="ECO:0000259" key="4">
    <source>
        <dbReference type="Pfam" id="PF13407"/>
    </source>
</evidence>
<dbReference type="Proteomes" id="UP000008207">
    <property type="component" value="Chromosome"/>
</dbReference>
<keyword evidence="6" id="KW-1185">Reference proteome</keyword>
<dbReference type="AlphaFoldDB" id="B8IKX9"/>
<dbReference type="Pfam" id="PF13407">
    <property type="entry name" value="Peripla_BP_4"/>
    <property type="match status" value="1"/>
</dbReference>
<dbReference type="GO" id="GO:0030313">
    <property type="term" value="C:cell envelope"/>
    <property type="evidence" value="ECO:0007669"/>
    <property type="project" value="UniProtKB-SubCell"/>
</dbReference>
<comment type="similarity">
    <text evidence="2">Belongs to the bacterial solute-binding protein 2 family.</text>
</comment>
<dbReference type="Gene3D" id="3.40.50.2300">
    <property type="match status" value="2"/>
</dbReference>
<reference evidence="5 6" key="1">
    <citation type="submission" date="2009-01" db="EMBL/GenBank/DDBJ databases">
        <title>Complete sequence of chromosome of Methylobacterium nodulans ORS 2060.</title>
        <authorList>
            <consortium name="US DOE Joint Genome Institute"/>
            <person name="Lucas S."/>
            <person name="Copeland A."/>
            <person name="Lapidus A."/>
            <person name="Glavina del Rio T."/>
            <person name="Dalin E."/>
            <person name="Tice H."/>
            <person name="Bruce D."/>
            <person name="Goodwin L."/>
            <person name="Pitluck S."/>
            <person name="Sims D."/>
            <person name="Brettin T."/>
            <person name="Detter J.C."/>
            <person name="Han C."/>
            <person name="Larimer F."/>
            <person name="Land M."/>
            <person name="Hauser L."/>
            <person name="Kyrpides N."/>
            <person name="Ivanova N."/>
            <person name="Marx C.J."/>
            <person name="Richardson P."/>
        </authorList>
    </citation>
    <scope>NUCLEOTIDE SEQUENCE [LARGE SCALE GENOMIC DNA]</scope>
    <source>
        <strain evidence="6">LMG 21967 / CNCM I-2342 / ORS 2060</strain>
    </source>
</reference>
<dbReference type="PANTHER" id="PTHR46847:SF1">
    <property type="entry name" value="D-ALLOSE-BINDING PERIPLASMIC PROTEIN-RELATED"/>
    <property type="match status" value="1"/>
</dbReference>
<dbReference type="CDD" id="cd06306">
    <property type="entry name" value="PBP1_TorT-like"/>
    <property type="match status" value="1"/>
</dbReference>
<organism evidence="5 6">
    <name type="scientific">Methylobacterium nodulans (strain LMG 21967 / CNCM I-2342 / ORS 2060)</name>
    <dbReference type="NCBI Taxonomy" id="460265"/>
    <lineage>
        <taxon>Bacteria</taxon>
        <taxon>Pseudomonadati</taxon>
        <taxon>Pseudomonadota</taxon>
        <taxon>Alphaproteobacteria</taxon>
        <taxon>Hyphomicrobiales</taxon>
        <taxon>Methylobacteriaceae</taxon>
        <taxon>Methylobacterium</taxon>
    </lineage>
</organism>
<dbReference type="EMBL" id="CP001349">
    <property type="protein sequence ID" value="ACL58167.1"/>
    <property type="molecule type" value="Genomic_DNA"/>
</dbReference>
<dbReference type="NCBIfam" id="NF008185">
    <property type="entry name" value="PRK10936.1"/>
    <property type="match status" value="1"/>
</dbReference>
<dbReference type="KEGG" id="mno:Mnod_3243"/>